<feature type="compositionally biased region" description="Low complexity" evidence="4">
    <location>
        <begin position="1"/>
        <end position="14"/>
    </location>
</feature>
<dbReference type="RefSeq" id="WP_142899321.1">
    <property type="nucleotide sequence ID" value="NZ_ML660063.1"/>
</dbReference>
<feature type="compositionally biased region" description="Polar residues" evidence="4">
    <location>
        <begin position="15"/>
        <end position="27"/>
    </location>
</feature>
<comment type="cofactor">
    <cofactor evidence="1">
        <name>FAD</name>
        <dbReference type="ChEBI" id="CHEBI:57692"/>
    </cofactor>
</comment>
<evidence type="ECO:0000256" key="1">
    <source>
        <dbReference type="ARBA" id="ARBA00001974"/>
    </source>
</evidence>
<evidence type="ECO:0000313" key="6">
    <source>
        <dbReference type="EMBL" id="TQV72474.1"/>
    </source>
</evidence>
<dbReference type="PRINTS" id="PR00420">
    <property type="entry name" value="RNGMNOXGNASE"/>
</dbReference>
<sequence length="576" mass="63691">MNSGSTDTASAATDFTYQPSPDQSATTPVRHPVVIIGAGPVGLAAALDLAQRGRKVVVLDDDNTVSTGSRAICWAKRSLEIMDRLGVGDALVEKGVTWKKGKVFFGEEQLYAFDLLQIEEGHRMPAFINLQQYHFEAFTVREVLKHPEIDLRWNNKLVGVENREDGVTLILETPDGEYRLAADYMLAADGARSATRRLLGLDFKGQVFKDRFLIADVIMKADFPTERWFWFDPPFNKGQSALLHKQPDDVWRIDLQLGWDADPEEERKPENVIPRLKAMLGDDVEFELEWVSVYTFQCRRLEKFRHGRIFFIGDSAHQVSPFGARGANSGLQDIDNLIWKLDLVLAGKAPESLLESYHAERAYAADENILNSTRSTDFITPKSAASRAFRDATLELARDHDFARRLVNSGRLSLPSTYSESALNSPDSLGFIGAMVPGAPCADAPVTTAEGRESWLLHHLSGEFCGLYFARADETEDSLAQLRETLAGLEVPVRLVPIFPPGSKAPAGALIDSEQLMTEARYDARPGSLYLIRPDQHVTARWREADPQAIRGALHRALGKGLAAADAEAATEGTAA</sequence>
<dbReference type="AlphaFoldDB" id="A0A545T5I1"/>
<keyword evidence="2" id="KW-0285">Flavoprotein</keyword>
<feature type="region of interest" description="Disordered" evidence="4">
    <location>
        <begin position="1"/>
        <end position="27"/>
    </location>
</feature>
<dbReference type="GO" id="GO:0071949">
    <property type="term" value="F:FAD binding"/>
    <property type="evidence" value="ECO:0007669"/>
    <property type="project" value="InterPro"/>
</dbReference>
<accession>A0A545T5I1</accession>
<evidence type="ECO:0000256" key="4">
    <source>
        <dbReference type="SAM" id="MobiDB-lite"/>
    </source>
</evidence>
<organism evidence="6 7">
    <name type="scientific">Denitrobaculum tricleocarpae</name>
    <dbReference type="NCBI Taxonomy" id="2591009"/>
    <lineage>
        <taxon>Bacteria</taxon>
        <taxon>Pseudomonadati</taxon>
        <taxon>Pseudomonadota</taxon>
        <taxon>Alphaproteobacteria</taxon>
        <taxon>Rhodospirillales</taxon>
        <taxon>Rhodospirillaceae</taxon>
        <taxon>Denitrobaculum</taxon>
    </lineage>
</organism>
<dbReference type="Proteomes" id="UP000315252">
    <property type="component" value="Unassembled WGS sequence"/>
</dbReference>
<dbReference type="InterPro" id="IPR002938">
    <property type="entry name" value="FAD-bd"/>
</dbReference>
<keyword evidence="7" id="KW-1185">Reference proteome</keyword>
<evidence type="ECO:0000256" key="3">
    <source>
        <dbReference type="ARBA" id="ARBA00022827"/>
    </source>
</evidence>
<dbReference type="EMBL" id="VHSH01000012">
    <property type="protein sequence ID" value="TQV72474.1"/>
    <property type="molecule type" value="Genomic_DNA"/>
</dbReference>
<protein>
    <submittedName>
        <fullName evidence="6">FAD-dependent oxidoreductase</fullName>
    </submittedName>
</protein>
<evidence type="ECO:0000259" key="5">
    <source>
        <dbReference type="Pfam" id="PF01494"/>
    </source>
</evidence>
<dbReference type="Pfam" id="PF01494">
    <property type="entry name" value="FAD_binding_3"/>
    <property type="match status" value="1"/>
</dbReference>
<dbReference type="Gene3D" id="3.30.70.2450">
    <property type="match status" value="1"/>
</dbReference>
<reference evidence="6 7" key="1">
    <citation type="submission" date="2019-06" db="EMBL/GenBank/DDBJ databases">
        <title>Whole genome sequence for Rhodospirillaceae sp. R148.</title>
        <authorList>
            <person name="Wang G."/>
        </authorList>
    </citation>
    <scope>NUCLEOTIDE SEQUENCE [LARGE SCALE GENOMIC DNA]</scope>
    <source>
        <strain evidence="6 7">R148</strain>
    </source>
</reference>
<evidence type="ECO:0000313" key="7">
    <source>
        <dbReference type="Proteomes" id="UP000315252"/>
    </source>
</evidence>
<dbReference type="InterPro" id="IPR036188">
    <property type="entry name" value="FAD/NAD-bd_sf"/>
</dbReference>
<dbReference type="Gene3D" id="3.40.30.120">
    <property type="match status" value="1"/>
</dbReference>
<keyword evidence="3" id="KW-0274">FAD</keyword>
<comment type="caution">
    <text evidence="6">The sequence shown here is derived from an EMBL/GenBank/DDBJ whole genome shotgun (WGS) entry which is preliminary data.</text>
</comment>
<feature type="domain" description="FAD-binding" evidence="5">
    <location>
        <begin position="32"/>
        <end position="368"/>
    </location>
</feature>
<dbReference type="GO" id="GO:0016709">
    <property type="term" value="F:oxidoreductase activity, acting on paired donors, with incorporation or reduction of molecular oxygen, NAD(P)H as one donor, and incorporation of one atom of oxygen"/>
    <property type="evidence" value="ECO:0007669"/>
    <property type="project" value="UniProtKB-ARBA"/>
</dbReference>
<name>A0A545T5I1_9PROT</name>
<dbReference type="PANTHER" id="PTHR43004">
    <property type="entry name" value="TRK SYSTEM POTASSIUM UPTAKE PROTEIN"/>
    <property type="match status" value="1"/>
</dbReference>
<dbReference type="Gene3D" id="3.50.50.60">
    <property type="entry name" value="FAD/NAD(P)-binding domain"/>
    <property type="match status" value="1"/>
</dbReference>
<dbReference type="SUPFAM" id="SSF51905">
    <property type="entry name" value="FAD/NAD(P)-binding domain"/>
    <property type="match status" value="1"/>
</dbReference>
<gene>
    <name evidence="6" type="ORF">FKG95_25730</name>
</gene>
<dbReference type="NCBIfam" id="NF006002">
    <property type="entry name" value="PRK08132.1"/>
    <property type="match status" value="1"/>
</dbReference>
<evidence type="ECO:0000256" key="2">
    <source>
        <dbReference type="ARBA" id="ARBA00022630"/>
    </source>
</evidence>
<proteinExistence type="predicted"/>
<dbReference type="PANTHER" id="PTHR43004:SF19">
    <property type="entry name" value="BINDING MONOOXYGENASE, PUTATIVE (JCVI)-RELATED"/>
    <property type="match status" value="1"/>
</dbReference>
<dbReference type="OrthoDB" id="9791689at2"/>
<dbReference type="InterPro" id="IPR050641">
    <property type="entry name" value="RIFMO-like"/>
</dbReference>